<evidence type="ECO:0000256" key="19">
    <source>
        <dbReference type="ARBA" id="ARBA00044678"/>
    </source>
</evidence>
<keyword evidence="7" id="KW-0237">DNA synthesis</keyword>
<feature type="domain" description="Helix-hairpin-helix DNA-binding motif class 1" evidence="22">
    <location>
        <begin position="54"/>
        <end position="73"/>
    </location>
</feature>
<keyword evidence="25" id="KW-0378">Hydrolase</keyword>
<dbReference type="SUPFAM" id="SSF89550">
    <property type="entry name" value="PHP domain-like"/>
    <property type="match status" value="1"/>
</dbReference>
<evidence type="ECO:0000256" key="17">
    <source>
        <dbReference type="ARBA" id="ARBA00035726"/>
    </source>
</evidence>
<evidence type="ECO:0000259" key="22">
    <source>
        <dbReference type="SMART" id="SM00278"/>
    </source>
</evidence>
<dbReference type="PIRSF" id="PIRSF005047">
    <property type="entry name" value="UCP005047_YshC"/>
    <property type="match status" value="1"/>
</dbReference>
<evidence type="ECO:0000313" key="26">
    <source>
        <dbReference type="Proteomes" id="UP001575181"/>
    </source>
</evidence>
<dbReference type="NCBIfam" id="NF006375">
    <property type="entry name" value="PRK08609.1"/>
    <property type="match status" value="1"/>
</dbReference>
<dbReference type="EC" id="4.2.99.18" evidence="4"/>
<keyword evidence="9" id="KW-0548">Nucleotidyltransferase</keyword>
<dbReference type="CDD" id="cd07436">
    <property type="entry name" value="PHP_PolX"/>
    <property type="match status" value="1"/>
</dbReference>
<evidence type="ECO:0000256" key="2">
    <source>
        <dbReference type="ARBA" id="ARBA00004496"/>
    </source>
</evidence>
<evidence type="ECO:0000256" key="21">
    <source>
        <dbReference type="ARBA" id="ARBA00049244"/>
    </source>
</evidence>
<dbReference type="InterPro" id="IPR010996">
    <property type="entry name" value="HHH_MUS81"/>
</dbReference>
<protein>
    <recommendedName>
        <fullName evidence="5">DNA polymerase beta</fullName>
        <ecNumber evidence="3">2.7.7.7</ecNumber>
        <ecNumber evidence="4">4.2.99.18</ecNumber>
    </recommendedName>
    <alternativeName>
        <fullName evidence="16">5'-deoxyribose-phosphate lyase</fullName>
    </alternativeName>
    <alternativeName>
        <fullName evidence="17">AP lyase</fullName>
    </alternativeName>
</protein>
<dbReference type="CDD" id="cd00141">
    <property type="entry name" value="NT_POLXc"/>
    <property type="match status" value="1"/>
</dbReference>
<keyword evidence="13" id="KW-0239">DNA-directed DNA polymerase</keyword>
<evidence type="ECO:0000256" key="16">
    <source>
        <dbReference type="ARBA" id="ARBA00035717"/>
    </source>
</evidence>
<evidence type="ECO:0000259" key="23">
    <source>
        <dbReference type="SMART" id="SM00481"/>
    </source>
</evidence>
<keyword evidence="15" id="KW-0234">DNA repair</keyword>
<comment type="caution">
    <text evidence="25">The sequence shown here is derived from an EMBL/GenBank/DDBJ whole genome shotgun (WGS) entry which is preliminary data.</text>
</comment>
<dbReference type="GO" id="GO:0004527">
    <property type="term" value="F:exonuclease activity"/>
    <property type="evidence" value="ECO:0007669"/>
    <property type="project" value="UniProtKB-KW"/>
</dbReference>
<evidence type="ECO:0000256" key="11">
    <source>
        <dbReference type="ARBA" id="ARBA00022763"/>
    </source>
</evidence>
<evidence type="ECO:0000256" key="12">
    <source>
        <dbReference type="ARBA" id="ARBA00022843"/>
    </source>
</evidence>
<dbReference type="Pfam" id="PF14716">
    <property type="entry name" value="HHH_8"/>
    <property type="match status" value="1"/>
</dbReference>
<keyword evidence="11" id="KW-0227">DNA damage</keyword>
<comment type="catalytic activity">
    <reaction evidence="18">
        <text>2'-deoxyribonucleotide-(2'-deoxyribose 5'-phosphate)-2'-deoxyribonucleotide-DNA = a 3'-end 2'-deoxyribonucleotide-(2,3-dehydro-2,3-deoxyribose 5'-phosphate)-DNA + a 5'-end 5'-phospho-2'-deoxyribonucleoside-DNA + H(+)</text>
        <dbReference type="Rhea" id="RHEA:66592"/>
        <dbReference type="Rhea" id="RHEA-COMP:13180"/>
        <dbReference type="Rhea" id="RHEA-COMP:16897"/>
        <dbReference type="Rhea" id="RHEA-COMP:17067"/>
        <dbReference type="ChEBI" id="CHEBI:15378"/>
        <dbReference type="ChEBI" id="CHEBI:136412"/>
        <dbReference type="ChEBI" id="CHEBI:157695"/>
        <dbReference type="ChEBI" id="CHEBI:167181"/>
        <dbReference type="EC" id="4.2.99.18"/>
    </reaction>
</comment>
<evidence type="ECO:0000256" key="9">
    <source>
        <dbReference type="ARBA" id="ARBA00022695"/>
    </source>
</evidence>
<keyword evidence="26" id="KW-1185">Reference proteome</keyword>
<evidence type="ECO:0000256" key="4">
    <source>
        <dbReference type="ARBA" id="ARBA00012720"/>
    </source>
</evidence>
<dbReference type="Gene3D" id="3.30.460.10">
    <property type="entry name" value="Beta Polymerase, domain 2"/>
    <property type="match status" value="1"/>
</dbReference>
<dbReference type="EMBL" id="JBGUAW010000005">
    <property type="protein sequence ID" value="MFA9460934.1"/>
    <property type="molecule type" value="Genomic_DNA"/>
</dbReference>
<organism evidence="25 26">
    <name type="scientific">Thiohalorhabdus methylotrophus</name>
    <dbReference type="NCBI Taxonomy" id="3242694"/>
    <lineage>
        <taxon>Bacteria</taxon>
        <taxon>Pseudomonadati</taxon>
        <taxon>Pseudomonadota</taxon>
        <taxon>Gammaproteobacteria</taxon>
        <taxon>Thiohalorhabdales</taxon>
        <taxon>Thiohalorhabdaceae</taxon>
        <taxon>Thiohalorhabdus</taxon>
    </lineage>
</organism>
<dbReference type="Pfam" id="PF14520">
    <property type="entry name" value="HHH_5"/>
    <property type="match status" value="1"/>
</dbReference>
<dbReference type="InterPro" id="IPR002054">
    <property type="entry name" value="DNA-dir_DNA_pol_X"/>
</dbReference>
<dbReference type="Pfam" id="PF14791">
    <property type="entry name" value="DNA_pol_B_thumb"/>
    <property type="match status" value="1"/>
</dbReference>
<evidence type="ECO:0000259" key="24">
    <source>
        <dbReference type="SMART" id="SM00483"/>
    </source>
</evidence>
<evidence type="ECO:0000256" key="6">
    <source>
        <dbReference type="ARBA" id="ARBA00022481"/>
    </source>
</evidence>
<evidence type="ECO:0000256" key="15">
    <source>
        <dbReference type="ARBA" id="ARBA00023204"/>
    </source>
</evidence>
<dbReference type="InterPro" id="IPR047967">
    <property type="entry name" value="PolX_PHP"/>
</dbReference>
<evidence type="ECO:0000313" key="25">
    <source>
        <dbReference type="EMBL" id="MFA9460934.1"/>
    </source>
</evidence>
<evidence type="ECO:0000256" key="18">
    <source>
        <dbReference type="ARBA" id="ARBA00044632"/>
    </source>
</evidence>
<evidence type="ECO:0000256" key="1">
    <source>
        <dbReference type="ARBA" id="ARBA00001946"/>
    </source>
</evidence>
<keyword evidence="25" id="KW-0540">Nuclease</keyword>
<dbReference type="SUPFAM" id="SSF81301">
    <property type="entry name" value="Nucleotidyltransferase"/>
    <property type="match status" value="1"/>
</dbReference>
<comment type="subcellular location">
    <subcellularLocation>
        <location evidence="2">Cytoplasm</location>
    </subcellularLocation>
</comment>
<dbReference type="InterPro" id="IPR043519">
    <property type="entry name" value="NT_sf"/>
</dbReference>
<comment type="function">
    <text evidence="20">Repair polymerase that plays a key role in base-excision repair. During this process, the damaged base is excised by specific DNA glycosylases, the DNA backbone is nicked at the abasic site by an apurinic/apyrimidic (AP) endonuclease, and POLB removes 5'-deoxyribose-phosphate from the preincised AP site acting as a 5'-deoxyribose-phosphate lyase (5'-dRP lyase); through its DNA polymerase activity, it adds one nucleotide to the 3' end of the arising single-nucleotide gap. Conducts 'gap-filling' DNA synthesis in a stepwise distributive fashion rather than in a processive fashion as for other DNA polymerases. It is also able to cleave sugar-phosphate bonds 3' to an intact AP site, acting as an AP lyase.</text>
</comment>
<keyword evidence="14" id="KW-0915">Sodium</keyword>
<dbReference type="Gene3D" id="3.30.210.10">
    <property type="entry name" value="DNA polymerase, thumb domain"/>
    <property type="match status" value="1"/>
</dbReference>
<evidence type="ECO:0000256" key="20">
    <source>
        <dbReference type="ARBA" id="ARBA00045548"/>
    </source>
</evidence>
<dbReference type="Gene3D" id="1.10.150.110">
    <property type="entry name" value="DNA polymerase beta, N-terminal domain-like"/>
    <property type="match status" value="1"/>
</dbReference>
<dbReference type="SMART" id="SM00278">
    <property type="entry name" value="HhH1"/>
    <property type="match status" value="3"/>
</dbReference>
<keyword evidence="6" id="KW-0488">Methylation</keyword>
<evidence type="ECO:0000256" key="5">
    <source>
        <dbReference type="ARBA" id="ARBA00020020"/>
    </source>
</evidence>
<keyword evidence="10" id="KW-0235">DNA replication</keyword>
<evidence type="ECO:0000256" key="10">
    <source>
        <dbReference type="ARBA" id="ARBA00022705"/>
    </source>
</evidence>
<feature type="domain" description="Helix-hairpin-helix DNA-binding motif class 1" evidence="22">
    <location>
        <begin position="129"/>
        <end position="148"/>
    </location>
</feature>
<evidence type="ECO:0000256" key="14">
    <source>
        <dbReference type="ARBA" id="ARBA00023053"/>
    </source>
</evidence>
<comment type="catalytic activity">
    <reaction evidence="19">
        <text>a 5'-end 2'-deoxyribose-2'-deoxyribonucleotide-DNA = (2E,4S)-4-hydroxypenten-2-al-5-phosphate + a 5'-end 5'-phospho-2'-deoxyribonucleoside-DNA + H(+)</text>
        <dbReference type="Rhea" id="RHEA:76255"/>
        <dbReference type="Rhea" id="RHEA-COMP:13180"/>
        <dbReference type="Rhea" id="RHEA-COMP:18657"/>
        <dbReference type="ChEBI" id="CHEBI:15378"/>
        <dbReference type="ChEBI" id="CHEBI:136412"/>
        <dbReference type="ChEBI" id="CHEBI:195194"/>
        <dbReference type="ChEBI" id="CHEBI:195195"/>
    </reaction>
</comment>
<dbReference type="Proteomes" id="UP001575181">
    <property type="component" value="Unassembled WGS sequence"/>
</dbReference>
<proteinExistence type="predicted"/>
<dbReference type="SUPFAM" id="SSF47802">
    <property type="entry name" value="DNA polymerase beta, N-terminal domain-like"/>
    <property type="match status" value="1"/>
</dbReference>
<dbReference type="InterPro" id="IPR004013">
    <property type="entry name" value="PHP_dom"/>
</dbReference>
<feature type="domain" description="Polymerase/histidinol phosphatase N-terminal" evidence="23">
    <location>
        <begin position="344"/>
        <end position="423"/>
    </location>
</feature>
<dbReference type="EC" id="2.7.7.7" evidence="3"/>
<dbReference type="Gene3D" id="1.10.150.20">
    <property type="entry name" value="5' to 3' exonuclease, C-terminal subdomain"/>
    <property type="match status" value="1"/>
</dbReference>
<reference evidence="25 26" key="1">
    <citation type="submission" date="2024-08" db="EMBL/GenBank/DDBJ databases">
        <title>Whole-genome sequencing of halo(alkali)philic microorganisms from hypersaline lakes.</title>
        <authorList>
            <person name="Sorokin D.Y."/>
            <person name="Merkel A.Y."/>
            <person name="Messina E."/>
            <person name="Yakimov M."/>
        </authorList>
    </citation>
    <scope>NUCLEOTIDE SEQUENCE [LARGE SCALE GENOMIC DNA]</scope>
    <source>
        <strain evidence="25 26">Cl-TMA</strain>
    </source>
</reference>
<dbReference type="InterPro" id="IPR029398">
    <property type="entry name" value="PolB_thumb"/>
</dbReference>
<dbReference type="InterPro" id="IPR003141">
    <property type="entry name" value="Pol/His_phosphatase_N"/>
</dbReference>
<keyword evidence="8" id="KW-0808">Transferase</keyword>
<dbReference type="InterPro" id="IPR016195">
    <property type="entry name" value="Pol/histidinol_Pase-like"/>
</dbReference>
<comment type="cofactor">
    <cofactor evidence="1">
        <name>Mg(2+)</name>
        <dbReference type="ChEBI" id="CHEBI:18420"/>
    </cofactor>
</comment>
<dbReference type="Gene3D" id="3.20.20.140">
    <property type="entry name" value="Metal-dependent hydrolases"/>
    <property type="match status" value="1"/>
</dbReference>
<gene>
    <name evidence="25" type="primary">polX</name>
    <name evidence="25" type="ORF">ACERLL_08865</name>
</gene>
<evidence type="ECO:0000256" key="8">
    <source>
        <dbReference type="ARBA" id="ARBA00022679"/>
    </source>
</evidence>
<accession>A0ABV4TUD5</accession>
<dbReference type="SMART" id="SM00483">
    <property type="entry name" value="POLXc"/>
    <property type="match status" value="1"/>
</dbReference>
<dbReference type="InterPro" id="IPR022311">
    <property type="entry name" value="PolX-like"/>
</dbReference>
<dbReference type="InterPro" id="IPR027421">
    <property type="entry name" value="DNA_pol_lamdba_lyase_dom_sf"/>
</dbReference>
<dbReference type="InterPro" id="IPR050243">
    <property type="entry name" value="PHP_phosphatase"/>
</dbReference>
<keyword evidence="12" id="KW-0832">Ubl conjugation</keyword>
<sequence>MPVHNHEIAERFTRLANLLEIEGENPYRVRAYRNAARTIGGLSANIADLVSEEQDLTRYPGIGKDLAAKIRTLVRSGELPDLTETEERVPTELSDLMVIEGLGPKGVRALYKKLNVDSLEDLEEAARAGRIHEVERFGEKTEKAILEEIEKIRSGGKKRTRLADAEEVARPLVAYLAEAEGVEAIEVAGSFRRRKETVGDLDILASCGDSGPVMERFVTHEDVTEVVSRGSTRSTVRLSSGMDVDLRAIHGRSYGAALHYFTGSQAHNIAVRQRGLERGYKVNEYGIFAHDRDEEPVAGATEEEVYGRVDLPWIPPELREDRGEIQAAEKGALPRLVTRKALRGDLHAHTNATDGADSLRDMARAAAEAGHEYLAITDHSKRVSMAHGLDADRLRRQGEEIDRLNEELNGITLLKGSEVDILEDGRLDLPDDVLAGLDVTVCSIHYRFNLPRDKQTDRIIRAMDNPHFRILGHPSGRAINEREPFELDMERLVEAAAERHCALEVNAQPARLDLRDMDCMLARERGAKLVLSTDAHNTYNLGLLGYAVDQARRGWAEAGDVINTRGLEDLRALLRRG</sequence>
<dbReference type="PANTHER" id="PTHR36928">
    <property type="entry name" value="PHOSPHATASE YCDX-RELATED"/>
    <property type="match status" value="1"/>
</dbReference>
<evidence type="ECO:0000256" key="3">
    <source>
        <dbReference type="ARBA" id="ARBA00012417"/>
    </source>
</evidence>
<dbReference type="PRINTS" id="PR00870">
    <property type="entry name" value="DNAPOLXBETA"/>
</dbReference>
<dbReference type="InterPro" id="IPR037160">
    <property type="entry name" value="DNA_Pol_thumb_sf"/>
</dbReference>
<dbReference type="PANTHER" id="PTHR36928:SF1">
    <property type="entry name" value="PHOSPHATASE YCDX-RELATED"/>
    <property type="match status" value="1"/>
</dbReference>
<feature type="domain" description="DNA-directed DNA polymerase X" evidence="24">
    <location>
        <begin position="3"/>
        <end position="320"/>
    </location>
</feature>
<dbReference type="InterPro" id="IPR002008">
    <property type="entry name" value="DNA_pol_X_beta-like"/>
</dbReference>
<dbReference type="InterPro" id="IPR003583">
    <property type="entry name" value="Hlx-hairpin-Hlx_DNA-bd_motif"/>
</dbReference>
<name>A0ABV4TUD5_9GAMM</name>
<comment type="catalytic activity">
    <reaction evidence="21">
        <text>DNA(n) + a 2'-deoxyribonucleoside 5'-triphosphate = DNA(n+1) + diphosphate</text>
        <dbReference type="Rhea" id="RHEA:22508"/>
        <dbReference type="Rhea" id="RHEA-COMP:17339"/>
        <dbReference type="Rhea" id="RHEA-COMP:17340"/>
        <dbReference type="ChEBI" id="CHEBI:33019"/>
        <dbReference type="ChEBI" id="CHEBI:61560"/>
        <dbReference type="ChEBI" id="CHEBI:173112"/>
        <dbReference type="EC" id="2.7.7.7"/>
    </reaction>
</comment>
<feature type="domain" description="Helix-hairpin-helix DNA-binding motif class 1" evidence="22">
    <location>
        <begin position="94"/>
        <end position="113"/>
    </location>
</feature>
<keyword evidence="25" id="KW-0269">Exonuclease</keyword>
<evidence type="ECO:0000256" key="13">
    <source>
        <dbReference type="ARBA" id="ARBA00022932"/>
    </source>
</evidence>
<dbReference type="RefSeq" id="WP_373655717.1">
    <property type="nucleotide sequence ID" value="NZ_JBGUAW010000005.1"/>
</dbReference>
<dbReference type="SMART" id="SM00481">
    <property type="entry name" value="POLIIIAc"/>
    <property type="match status" value="1"/>
</dbReference>
<evidence type="ECO:0000256" key="7">
    <source>
        <dbReference type="ARBA" id="ARBA00022634"/>
    </source>
</evidence>
<dbReference type="Pfam" id="PF02811">
    <property type="entry name" value="PHP"/>
    <property type="match status" value="1"/>
</dbReference>